<dbReference type="EMBL" id="MFQB01000057">
    <property type="protein sequence ID" value="OGH64542.1"/>
    <property type="molecule type" value="Genomic_DNA"/>
</dbReference>
<gene>
    <name evidence="3" type="ORF">A3J66_01610</name>
</gene>
<sequence>MRHLRTWLGVATLVVGFLVSSQDAQALCVHSVAGAADPACVDGAWADTEEKCLNLCRDNPVRSKCTFKLGSSCAEFRLQLKRFEQTQKQLNSEFQQTFNAPFPDVASLNRLGASSTPQEVIGRAIGIVMQIMGTIALVVLVYAGVTWMTAGGNADKERKALETMFWGGLGVIVILSGYAIVKFILDHTFL</sequence>
<keyword evidence="2" id="KW-0732">Signal</keyword>
<evidence type="ECO:0000313" key="4">
    <source>
        <dbReference type="Proteomes" id="UP000176282"/>
    </source>
</evidence>
<reference evidence="3 4" key="1">
    <citation type="journal article" date="2016" name="Nat. Commun.">
        <title>Thousands of microbial genomes shed light on interconnected biogeochemical processes in an aquifer system.</title>
        <authorList>
            <person name="Anantharaman K."/>
            <person name="Brown C.T."/>
            <person name="Hug L.A."/>
            <person name="Sharon I."/>
            <person name="Castelle C.J."/>
            <person name="Probst A.J."/>
            <person name="Thomas B.C."/>
            <person name="Singh A."/>
            <person name="Wilkins M.J."/>
            <person name="Karaoz U."/>
            <person name="Brodie E.L."/>
            <person name="Williams K.H."/>
            <person name="Hubbard S.S."/>
            <person name="Banfield J.F."/>
        </authorList>
    </citation>
    <scope>NUCLEOTIDE SEQUENCE [LARGE SCALE GENOMIC DNA]</scope>
</reference>
<dbReference type="STRING" id="1798680.A3J66_01610"/>
<keyword evidence="1" id="KW-0472">Membrane</keyword>
<protein>
    <submittedName>
        <fullName evidence="3">Uncharacterized protein</fullName>
    </submittedName>
</protein>
<name>A0A1F6LYT5_9BACT</name>
<accession>A0A1F6LYT5</accession>
<comment type="caution">
    <text evidence="3">The sequence shown here is derived from an EMBL/GenBank/DDBJ whole genome shotgun (WGS) entry which is preliminary data.</text>
</comment>
<dbReference type="AlphaFoldDB" id="A0A1F6LYT5"/>
<dbReference type="Proteomes" id="UP000176282">
    <property type="component" value="Unassembled WGS sequence"/>
</dbReference>
<feature type="signal peptide" evidence="2">
    <location>
        <begin position="1"/>
        <end position="26"/>
    </location>
</feature>
<evidence type="ECO:0000256" key="1">
    <source>
        <dbReference type="SAM" id="Phobius"/>
    </source>
</evidence>
<evidence type="ECO:0000313" key="3">
    <source>
        <dbReference type="EMBL" id="OGH64542.1"/>
    </source>
</evidence>
<proteinExistence type="predicted"/>
<keyword evidence="1" id="KW-0812">Transmembrane</keyword>
<evidence type="ECO:0000256" key="2">
    <source>
        <dbReference type="SAM" id="SignalP"/>
    </source>
</evidence>
<organism evidence="3 4">
    <name type="scientific">Candidatus Magasanikbacteria bacterium RIFCSPHIGHO2_02_FULL_47_14</name>
    <dbReference type="NCBI Taxonomy" id="1798680"/>
    <lineage>
        <taxon>Bacteria</taxon>
        <taxon>Candidatus Magasanikiibacteriota</taxon>
    </lineage>
</organism>
<feature type="transmembrane region" description="Helical" evidence="1">
    <location>
        <begin position="124"/>
        <end position="145"/>
    </location>
</feature>
<dbReference type="Pfam" id="PF18895">
    <property type="entry name" value="T4SS_pilin"/>
    <property type="match status" value="1"/>
</dbReference>
<keyword evidence="1" id="KW-1133">Transmembrane helix</keyword>
<feature type="transmembrane region" description="Helical" evidence="1">
    <location>
        <begin position="165"/>
        <end position="185"/>
    </location>
</feature>
<feature type="chain" id="PRO_5009525501" evidence="2">
    <location>
        <begin position="27"/>
        <end position="190"/>
    </location>
</feature>
<dbReference type="InterPro" id="IPR043993">
    <property type="entry name" value="T4SS_pilin"/>
</dbReference>